<reference evidence="3 4" key="1">
    <citation type="submission" date="2023-03" db="EMBL/GenBank/DDBJ databases">
        <title>Isolation and description of six Streptomyces strains from soil environments, able to metabolize different microbial glucans.</title>
        <authorList>
            <person name="Widen T."/>
            <person name="Larsbrink J."/>
        </authorList>
    </citation>
    <scope>NUCLEOTIDE SEQUENCE [LARGE SCALE GENOMIC DNA]</scope>
    <source>
        <strain evidence="3 4">Alt2</strain>
    </source>
</reference>
<feature type="transmembrane region" description="Helical" evidence="2">
    <location>
        <begin position="31"/>
        <end position="51"/>
    </location>
</feature>
<keyword evidence="2" id="KW-0812">Transmembrane</keyword>
<accession>A0ABY9IH65</accession>
<dbReference type="EMBL" id="CP120988">
    <property type="protein sequence ID" value="WLQ54546.1"/>
    <property type="molecule type" value="Genomic_DNA"/>
</dbReference>
<feature type="region of interest" description="Disordered" evidence="1">
    <location>
        <begin position="421"/>
        <end position="440"/>
    </location>
</feature>
<sequence length="440" mass="47293">MTGVAREVCPVRIKMSWAAVFRLRQYVKGSLWIMPLFGLVLGVVLAEWAVTADSSHWPPSGWRYSATTASGVLSAIVGAMIALLGFVVTIGVLVIQQATGTLSPRYMRLWYRDRLQKTVLATFTGTFAFAFSLLRSIETRSVPDLGVTLAGGAVAVSLLLLLVYLNRFTHNLRPVAIADLVGRMGEDVFEQAAGKIRASAPHPGEPSGPRGRTTVVRAAAGGAIQALHTAGLSSVAARHDCVFTVPHVIGDYVPRGAVLVEIHGGTSVPDHRQVTGLIALGPERTIEQDPAFALRVLVDIAIRALSPAVNDPTTGVQVLNHIDSFLTVVGQSPLPGRYVLAGQDGRTRLVLRGRAWEDYLQLAVSEIRDYGAMSLQICRRLRALLDGLLESLPPVHHPEVRAQLDLLDASVERAFPDPARRSVARMADSQGVGGRSGPVR</sequence>
<feature type="transmembrane region" description="Helical" evidence="2">
    <location>
        <begin position="146"/>
        <end position="165"/>
    </location>
</feature>
<feature type="transmembrane region" description="Helical" evidence="2">
    <location>
        <begin position="71"/>
        <end position="95"/>
    </location>
</feature>
<feature type="transmembrane region" description="Helical" evidence="2">
    <location>
        <begin position="115"/>
        <end position="134"/>
    </location>
</feature>
<proteinExistence type="predicted"/>
<gene>
    <name evidence="3" type="ORF">P8A19_03400</name>
</gene>
<dbReference type="InterPro" id="IPR018723">
    <property type="entry name" value="DUF2254_membrane"/>
</dbReference>
<dbReference type="RefSeq" id="WP_306105709.1">
    <property type="nucleotide sequence ID" value="NZ_CP120988.1"/>
</dbReference>
<evidence type="ECO:0000256" key="2">
    <source>
        <dbReference type="SAM" id="Phobius"/>
    </source>
</evidence>
<keyword evidence="4" id="KW-1185">Reference proteome</keyword>
<organism evidence="3 4">
    <name type="scientific">Streptomyces poriferorum</name>
    <dbReference type="NCBI Taxonomy" id="2798799"/>
    <lineage>
        <taxon>Bacteria</taxon>
        <taxon>Bacillati</taxon>
        <taxon>Actinomycetota</taxon>
        <taxon>Actinomycetes</taxon>
        <taxon>Kitasatosporales</taxon>
        <taxon>Streptomycetaceae</taxon>
        <taxon>Streptomyces</taxon>
    </lineage>
</organism>
<dbReference type="Proteomes" id="UP001235744">
    <property type="component" value="Chromosome"/>
</dbReference>
<dbReference type="Pfam" id="PF10011">
    <property type="entry name" value="DUF2254"/>
    <property type="match status" value="1"/>
</dbReference>
<evidence type="ECO:0000256" key="1">
    <source>
        <dbReference type="SAM" id="MobiDB-lite"/>
    </source>
</evidence>
<feature type="compositionally biased region" description="Gly residues" evidence="1">
    <location>
        <begin position="431"/>
        <end position="440"/>
    </location>
</feature>
<evidence type="ECO:0000313" key="3">
    <source>
        <dbReference type="EMBL" id="WLQ54546.1"/>
    </source>
</evidence>
<keyword evidence="2" id="KW-0472">Membrane</keyword>
<keyword evidence="2" id="KW-1133">Transmembrane helix</keyword>
<evidence type="ECO:0000313" key="4">
    <source>
        <dbReference type="Proteomes" id="UP001235744"/>
    </source>
</evidence>
<protein>
    <submittedName>
        <fullName evidence="3">DUF2254 domain-containing protein</fullName>
    </submittedName>
</protein>
<name>A0ABY9IH65_9ACTN</name>